<evidence type="ECO:0000313" key="3">
    <source>
        <dbReference type="Proteomes" id="UP001201812"/>
    </source>
</evidence>
<name>A0AAD4NC12_9BILA</name>
<keyword evidence="1" id="KW-0732">Signal</keyword>
<dbReference type="Proteomes" id="UP001201812">
    <property type="component" value="Unassembled WGS sequence"/>
</dbReference>
<accession>A0AAD4NC12</accession>
<evidence type="ECO:0000313" key="2">
    <source>
        <dbReference type="EMBL" id="KAI1722177.1"/>
    </source>
</evidence>
<dbReference type="AlphaFoldDB" id="A0AAD4NC12"/>
<comment type="caution">
    <text evidence="2">The sequence shown here is derived from an EMBL/GenBank/DDBJ whole genome shotgun (WGS) entry which is preliminary data.</text>
</comment>
<protein>
    <submittedName>
        <fullName evidence="2">Uncharacterized protein</fullName>
    </submittedName>
</protein>
<dbReference type="EMBL" id="JAKKPZ010000004">
    <property type="protein sequence ID" value="KAI1722177.1"/>
    <property type="molecule type" value="Genomic_DNA"/>
</dbReference>
<gene>
    <name evidence="2" type="ORF">DdX_04485</name>
</gene>
<feature type="signal peptide" evidence="1">
    <location>
        <begin position="1"/>
        <end position="16"/>
    </location>
</feature>
<reference evidence="2" key="1">
    <citation type="submission" date="2022-01" db="EMBL/GenBank/DDBJ databases">
        <title>Genome Sequence Resource for Two Populations of Ditylenchus destructor, the Migratory Endoparasitic Phytonematode.</title>
        <authorList>
            <person name="Zhang H."/>
            <person name="Lin R."/>
            <person name="Xie B."/>
        </authorList>
    </citation>
    <scope>NUCLEOTIDE SEQUENCE</scope>
    <source>
        <strain evidence="2">BazhouSP</strain>
    </source>
</reference>
<organism evidence="2 3">
    <name type="scientific">Ditylenchus destructor</name>
    <dbReference type="NCBI Taxonomy" id="166010"/>
    <lineage>
        <taxon>Eukaryota</taxon>
        <taxon>Metazoa</taxon>
        <taxon>Ecdysozoa</taxon>
        <taxon>Nematoda</taxon>
        <taxon>Chromadorea</taxon>
        <taxon>Rhabditida</taxon>
        <taxon>Tylenchina</taxon>
        <taxon>Tylenchomorpha</taxon>
        <taxon>Sphaerularioidea</taxon>
        <taxon>Anguinidae</taxon>
        <taxon>Anguininae</taxon>
        <taxon>Ditylenchus</taxon>
    </lineage>
</organism>
<keyword evidence="3" id="KW-1185">Reference proteome</keyword>
<sequence>MTEYFLIIFLICAAAAFQIQPEKLTELKLRVCSHNLQPSHEETMMFFPNELRFCLTMKTSKTPDQLKRDSERTTFLQSTVSTTLHEIGSPYRCQINFMGYGGEYRLTPDLGYYPHCQKSLSLYTNELLNENQKDLPVWNISHPSCPIQGLPNSYRNFLSCELNADRWYELLYTSSIHYEVFREHRLYHQLWANHSTTFMFKTDRYVERAGPELYWLQKLIALKVKRSKDCSTVRYLLKVDDAWPLRMRVFIDYQVRENAYIKHLKHVGNGTLDQWFSGTFALWPAADRTHEICAQVVWHGSRNRFRLCRVIAHPSDCDFEDVPIPDYSPVSTSYRSFLLYIAVMFSLMSFLNFV</sequence>
<proteinExistence type="predicted"/>
<evidence type="ECO:0000256" key="1">
    <source>
        <dbReference type="SAM" id="SignalP"/>
    </source>
</evidence>
<feature type="chain" id="PRO_5041900650" evidence="1">
    <location>
        <begin position="17"/>
        <end position="354"/>
    </location>
</feature>